<evidence type="ECO:0000313" key="2">
    <source>
        <dbReference type="EMBL" id="SFL01422.1"/>
    </source>
</evidence>
<name>A0A1I4E6M4_9HYPH</name>
<dbReference type="OrthoDB" id="8115249at2"/>
<reference evidence="2 3" key="1">
    <citation type="submission" date="2016-10" db="EMBL/GenBank/DDBJ databases">
        <authorList>
            <person name="Varghese N."/>
            <person name="Submissions S."/>
        </authorList>
    </citation>
    <scope>NUCLEOTIDE SEQUENCE [LARGE SCALE GENOMIC DNA]</scope>
    <source>
        <strain evidence="2 3">DSM 21822</strain>
    </source>
</reference>
<dbReference type="Proteomes" id="UP000323300">
    <property type="component" value="Unassembled WGS sequence"/>
</dbReference>
<dbReference type="RefSeq" id="WP_149763029.1">
    <property type="nucleotide sequence ID" value="NZ_BSPE01000066.1"/>
</dbReference>
<dbReference type="EMBL" id="FOSL01000023">
    <property type="protein sequence ID" value="SFL01422.1"/>
    <property type="molecule type" value="Genomic_DNA"/>
</dbReference>
<feature type="signal peptide" evidence="1">
    <location>
        <begin position="1"/>
        <end position="28"/>
    </location>
</feature>
<gene>
    <name evidence="2" type="ORF">SAMN04488498_12347</name>
</gene>
<accession>A0A1I4E6M4</accession>
<evidence type="ECO:0000313" key="3">
    <source>
        <dbReference type="Proteomes" id="UP000323300"/>
    </source>
</evidence>
<dbReference type="AlphaFoldDB" id="A0A1I4E6M4"/>
<dbReference type="PROSITE" id="PS51257">
    <property type="entry name" value="PROKAR_LIPOPROTEIN"/>
    <property type="match status" value="1"/>
</dbReference>
<organism evidence="2 3">
    <name type="scientific">Neomesorhizobium albiziae</name>
    <dbReference type="NCBI Taxonomy" id="335020"/>
    <lineage>
        <taxon>Bacteria</taxon>
        <taxon>Pseudomonadati</taxon>
        <taxon>Pseudomonadota</taxon>
        <taxon>Alphaproteobacteria</taxon>
        <taxon>Hyphomicrobiales</taxon>
        <taxon>Phyllobacteriaceae</taxon>
        <taxon>Neomesorhizobium</taxon>
    </lineage>
</organism>
<feature type="chain" id="PRO_5009302676" description="Beta-barrel assembly machine subunit BamF" evidence="1">
    <location>
        <begin position="29"/>
        <end position="118"/>
    </location>
</feature>
<proteinExistence type="predicted"/>
<evidence type="ECO:0000256" key="1">
    <source>
        <dbReference type="SAM" id="SignalP"/>
    </source>
</evidence>
<evidence type="ECO:0008006" key="4">
    <source>
        <dbReference type="Google" id="ProtNLM"/>
    </source>
</evidence>
<protein>
    <recommendedName>
        <fullName evidence="4">Beta-barrel assembly machine subunit BamF</fullName>
    </recommendedName>
</protein>
<sequence>MTYRIGGHVFFGTRLAAVVATAALSLMAAGCTSTVDEAVPAGARGPVNTGTFPNLNIPPKQAADQITDDKKAADMAALTAVQRQNAATAAVPAGQTDPAALRKLAATHAADALAEIEN</sequence>
<keyword evidence="1" id="KW-0732">Signal</keyword>
<keyword evidence="3" id="KW-1185">Reference proteome</keyword>